<dbReference type="Pfam" id="PF26347">
    <property type="entry name" value="YtrI_sporulation"/>
    <property type="match status" value="1"/>
</dbReference>
<name>A0A5R9F9D9_9BACL</name>
<feature type="coiled-coil region" evidence="1">
    <location>
        <begin position="38"/>
        <end position="72"/>
    </location>
</feature>
<keyword evidence="2" id="KW-0472">Membrane</keyword>
<keyword evidence="5" id="KW-1185">Reference proteome</keyword>
<proteinExistence type="predicted"/>
<gene>
    <name evidence="4" type="ORF">FCL54_02110</name>
</gene>
<comment type="caution">
    <text evidence="4">The sequence shown here is derived from an EMBL/GenBank/DDBJ whole genome shotgun (WGS) entry which is preliminary data.</text>
</comment>
<keyword evidence="2" id="KW-0812">Transmembrane</keyword>
<accession>A0A5R9F9D9</accession>
<dbReference type="NCBIfam" id="NF041479">
    <property type="entry name" value="spor_membprot_YtrI"/>
    <property type="match status" value="1"/>
</dbReference>
<dbReference type="InterPro" id="IPR048198">
    <property type="entry name" value="YtrI"/>
</dbReference>
<dbReference type="EMBL" id="SWLG01000001">
    <property type="protein sequence ID" value="TLS39129.1"/>
    <property type="molecule type" value="Genomic_DNA"/>
</dbReference>
<evidence type="ECO:0000256" key="1">
    <source>
        <dbReference type="SAM" id="Coils"/>
    </source>
</evidence>
<evidence type="ECO:0000259" key="3">
    <source>
        <dbReference type="Pfam" id="PF26347"/>
    </source>
</evidence>
<dbReference type="AlphaFoldDB" id="A0A5R9F9D9"/>
<protein>
    <recommendedName>
        <fullName evidence="3">Sporulation membrane protein YtrI C-terminal domain-containing protein</fullName>
    </recommendedName>
</protein>
<dbReference type="RefSeq" id="WP_171016638.1">
    <property type="nucleotide sequence ID" value="NZ_SWLG01000001.1"/>
</dbReference>
<dbReference type="Proteomes" id="UP000308230">
    <property type="component" value="Unassembled WGS sequence"/>
</dbReference>
<feature type="domain" description="Sporulation membrane protein YtrI C-terminal" evidence="3">
    <location>
        <begin position="81"/>
        <end position="165"/>
    </location>
</feature>
<feature type="transmembrane region" description="Helical" evidence="2">
    <location>
        <begin position="15"/>
        <end position="36"/>
    </location>
</feature>
<reference evidence="4 5" key="1">
    <citation type="submission" date="2019-04" db="EMBL/GenBank/DDBJ databases">
        <title>Bacillus caeni sp. nov., a bacterium isolated from mangrove sediment.</title>
        <authorList>
            <person name="Huang H."/>
            <person name="Mo K."/>
            <person name="Hu Y."/>
        </authorList>
    </citation>
    <scope>NUCLEOTIDE SEQUENCE [LARGE SCALE GENOMIC DNA]</scope>
    <source>
        <strain evidence="4 5">HB172195</strain>
    </source>
</reference>
<keyword evidence="2" id="KW-1133">Transmembrane helix</keyword>
<dbReference type="InterPro" id="IPR058620">
    <property type="entry name" value="YtrI_C"/>
</dbReference>
<organism evidence="4 5">
    <name type="scientific">Exobacillus caeni</name>
    <dbReference type="NCBI Taxonomy" id="2574798"/>
    <lineage>
        <taxon>Bacteria</taxon>
        <taxon>Bacillati</taxon>
        <taxon>Bacillota</taxon>
        <taxon>Bacilli</taxon>
        <taxon>Bacillales</taxon>
        <taxon>Guptibacillaceae</taxon>
        <taxon>Exobacillus</taxon>
    </lineage>
</organism>
<keyword evidence="1" id="KW-0175">Coiled coil</keyword>
<evidence type="ECO:0000313" key="5">
    <source>
        <dbReference type="Proteomes" id="UP000308230"/>
    </source>
</evidence>
<evidence type="ECO:0000256" key="2">
    <source>
        <dbReference type="SAM" id="Phobius"/>
    </source>
</evidence>
<evidence type="ECO:0000313" key="4">
    <source>
        <dbReference type="EMBL" id="TLS39129.1"/>
    </source>
</evidence>
<sequence>MRIPPLYTRKGWQRFLSGFAIGTIFGWAFFLSLYGTMYEKQISTIKEQQIKISELKQQNKLLIEENEEDEDTPSEKTPRIKEIEITFENAEKLELKQLTISELRKLVLEEVNDLLKKDVNSVAETRNFVVRTIENKTFTVDDLAFKVKVKQLFILHTKTEIHLLIEEVS</sequence>